<gene>
    <name evidence="1" type="ORF">Vadar_029761</name>
</gene>
<protein>
    <submittedName>
        <fullName evidence="1">Uncharacterized protein</fullName>
    </submittedName>
</protein>
<sequence>MKGFVCMMMVLFFILLLVRDAMPARNIALSHPSDQVDYADFSGDALTPVGSDTSNVVKRQLHGKMKPIFRKRRGHDTVQIAGSRLPDCAHACGSCSPCRLVMVSFKCSLLAEAETCPMAYKCICNTKSFPVP</sequence>
<dbReference type="Proteomes" id="UP000828048">
    <property type="component" value="Chromosome 1"/>
</dbReference>
<organism evidence="1 2">
    <name type="scientific">Vaccinium darrowii</name>
    <dbReference type="NCBI Taxonomy" id="229202"/>
    <lineage>
        <taxon>Eukaryota</taxon>
        <taxon>Viridiplantae</taxon>
        <taxon>Streptophyta</taxon>
        <taxon>Embryophyta</taxon>
        <taxon>Tracheophyta</taxon>
        <taxon>Spermatophyta</taxon>
        <taxon>Magnoliopsida</taxon>
        <taxon>eudicotyledons</taxon>
        <taxon>Gunneridae</taxon>
        <taxon>Pentapetalae</taxon>
        <taxon>asterids</taxon>
        <taxon>Ericales</taxon>
        <taxon>Ericaceae</taxon>
        <taxon>Vaccinioideae</taxon>
        <taxon>Vaccinieae</taxon>
        <taxon>Vaccinium</taxon>
    </lineage>
</organism>
<dbReference type="EMBL" id="CM037151">
    <property type="protein sequence ID" value="KAH7844601.1"/>
    <property type="molecule type" value="Genomic_DNA"/>
</dbReference>
<name>A0ACB7XUM1_9ERIC</name>
<proteinExistence type="predicted"/>
<keyword evidence="2" id="KW-1185">Reference proteome</keyword>
<accession>A0ACB7XUM1</accession>
<evidence type="ECO:0000313" key="2">
    <source>
        <dbReference type="Proteomes" id="UP000828048"/>
    </source>
</evidence>
<reference evidence="1 2" key="1">
    <citation type="journal article" date="2021" name="Hortic Res">
        <title>High-quality reference genome and annotation aids understanding of berry development for evergreen blueberry (Vaccinium darrowii).</title>
        <authorList>
            <person name="Yu J."/>
            <person name="Hulse-Kemp A.M."/>
            <person name="Babiker E."/>
            <person name="Staton M."/>
        </authorList>
    </citation>
    <scope>NUCLEOTIDE SEQUENCE [LARGE SCALE GENOMIC DNA]</scope>
    <source>
        <strain evidence="2">cv. NJ 8807/NJ 8810</strain>
        <tissue evidence="1">Young leaf</tissue>
    </source>
</reference>
<comment type="caution">
    <text evidence="1">The sequence shown here is derived from an EMBL/GenBank/DDBJ whole genome shotgun (WGS) entry which is preliminary data.</text>
</comment>
<evidence type="ECO:0000313" key="1">
    <source>
        <dbReference type="EMBL" id="KAH7844601.1"/>
    </source>
</evidence>